<dbReference type="SUPFAM" id="SSF56801">
    <property type="entry name" value="Acetyl-CoA synthetase-like"/>
    <property type="match status" value="1"/>
</dbReference>
<keyword evidence="1" id="KW-0547">Nucleotide-binding</keyword>
<dbReference type="Pfam" id="PF23562">
    <property type="entry name" value="AMP-binding_C_3"/>
    <property type="match status" value="1"/>
</dbReference>
<evidence type="ECO:0000313" key="5">
    <source>
        <dbReference type="EMBL" id="MST68887.1"/>
    </source>
</evidence>
<dbReference type="PROSITE" id="PS00455">
    <property type="entry name" value="AMP_BINDING"/>
    <property type="match status" value="1"/>
</dbReference>
<organism evidence="5">
    <name type="scientific">Baileyella intestinalis</name>
    <dbReference type="NCBI Taxonomy" id="2606709"/>
    <lineage>
        <taxon>Bacteria</taxon>
        <taxon>Bacillati</taxon>
        <taxon>Bacillota</taxon>
        <taxon>Clostridia</taxon>
        <taxon>Peptostreptococcales</taxon>
        <taxon>Anaerovoracaceae</taxon>
        <taxon>Baileyella</taxon>
    </lineage>
</organism>
<feature type="domain" description="AMP-dependent synthetase/ligase" evidence="4">
    <location>
        <begin position="78"/>
        <end position="484"/>
    </location>
</feature>
<evidence type="ECO:0000259" key="4">
    <source>
        <dbReference type="Pfam" id="PF00501"/>
    </source>
</evidence>
<accession>A0A6A8MBU6</accession>
<dbReference type="Gene3D" id="3.40.50.12780">
    <property type="entry name" value="N-terminal domain of ligase-like"/>
    <property type="match status" value="1"/>
</dbReference>
<comment type="catalytic activity">
    <reaction evidence="3">
        <text>a long-chain fatty acid + ATP + CoA = a long-chain fatty acyl-CoA + AMP + diphosphate</text>
        <dbReference type="Rhea" id="RHEA:15421"/>
        <dbReference type="ChEBI" id="CHEBI:30616"/>
        <dbReference type="ChEBI" id="CHEBI:33019"/>
        <dbReference type="ChEBI" id="CHEBI:57287"/>
        <dbReference type="ChEBI" id="CHEBI:57560"/>
        <dbReference type="ChEBI" id="CHEBI:83139"/>
        <dbReference type="ChEBI" id="CHEBI:456215"/>
        <dbReference type="EC" id="6.2.1.3"/>
    </reaction>
    <physiologicalReaction direction="left-to-right" evidence="3">
        <dbReference type="Rhea" id="RHEA:15422"/>
    </physiologicalReaction>
</comment>
<dbReference type="GO" id="GO:0005524">
    <property type="term" value="F:ATP binding"/>
    <property type="evidence" value="ECO:0007669"/>
    <property type="project" value="UniProtKB-KW"/>
</dbReference>
<dbReference type="Gene3D" id="3.30.300.30">
    <property type="match status" value="1"/>
</dbReference>
<dbReference type="EMBL" id="VUNB01000003">
    <property type="protein sequence ID" value="MST68887.1"/>
    <property type="molecule type" value="Genomic_DNA"/>
</dbReference>
<dbReference type="GO" id="GO:0004467">
    <property type="term" value="F:long-chain fatty acid-CoA ligase activity"/>
    <property type="evidence" value="ECO:0007669"/>
    <property type="project" value="UniProtKB-EC"/>
</dbReference>
<dbReference type="AlphaFoldDB" id="A0A6A8MBU6"/>
<proteinExistence type="predicted"/>
<protein>
    <submittedName>
        <fullName evidence="5">AMP-binding protein</fullName>
    </submittedName>
</protein>
<sequence length="638" mass="72337">MSTFTMTDHSGREPDTEERFFMWNQLTDPENQTREYLAAKAREMAEMETFMKGLNENPDPCVLYRWRDAVTDIKQMLQKRAAEDGDRTLFMQKFHHDQPYTHITYRQVLEDVNALGTALLKLGLEGQNIGVVGRNCYQWAETYLAVVGGVGVIVPLDKELHQGELKQLTAKGDLTAVVTDSKHFEDFCQIRDSGETKLRYIIGIDVAPEDQVPEEGIISWEKLREAGRQLVAEGDRAYIDAEVYNDRLAIILFTSGTTGVSKGVMLCHKNIITDVMMAQTFIQVEKGDVFFSLLPIHHTYECTCSFIESIYCTGSLAFCQGLKYIVSDLQEAEPTLLLAVPLIYEKLYSKIIREIRKQGKEKQLNALFEINKVTKKIGLDISKPATKQIRSIFGPKLRTPIVGGAAADVKVLDFLTNLGYRAVQGYGLTETSPMVTLNPDRGGHTRNESIGHVFPMVECMIYEPDKTGVGEICFKGPNIMLGYYKDEEATKAAMFDGWFHTGDLGYMSKDKYVYITGRKKNMILTANGENVYPEELESYLLKSDYVEECMVWGDDQAGTVNNNRICATIRVSEETVQEKLGENYSDQAVKKLIQDLVDDINKEMPAFKKINRVIIRKRPFNVTTAMKIRRFVKDNREA</sequence>
<dbReference type="PANTHER" id="PTHR43272">
    <property type="entry name" value="LONG-CHAIN-FATTY-ACID--COA LIGASE"/>
    <property type="match status" value="1"/>
</dbReference>
<dbReference type="InterPro" id="IPR000873">
    <property type="entry name" value="AMP-dep_synth/lig_dom"/>
</dbReference>
<comment type="caution">
    <text evidence="5">The sequence shown here is derived from an EMBL/GenBank/DDBJ whole genome shotgun (WGS) entry which is preliminary data.</text>
</comment>
<evidence type="ECO:0000256" key="3">
    <source>
        <dbReference type="ARBA" id="ARBA00024484"/>
    </source>
</evidence>
<dbReference type="GO" id="GO:0016020">
    <property type="term" value="C:membrane"/>
    <property type="evidence" value="ECO:0007669"/>
    <property type="project" value="TreeGrafter"/>
</dbReference>
<name>A0A6A8MBU6_9FIRM</name>
<dbReference type="PANTHER" id="PTHR43272:SF33">
    <property type="entry name" value="AMP-BINDING DOMAIN-CONTAINING PROTEIN-RELATED"/>
    <property type="match status" value="1"/>
</dbReference>
<dbReference type="InterPro" id="IPR020845">
    <property type="entry name" value="AMP-binding_CS"/>
</dbReference>
<gene>
    <name evidence="5" type="ORF">FYJ66_04680</name>
</gene>
<keyword evidence="2" id="KW-0067">ATP-binding</keyword>
<dbReference type="InterPro" id="IPR045851">
    <property type="entry name" value="AMP-bd_C_sf"/>
</dbReference>
<evidence type="ECO:0000256" key="2">
    <source>
        <dbReference type="ARBA" id="ARBA00022840"/>
    </source>
</evidence>
<dbReference type="InterPro" id="IPR042099">
    <property type="entry name" value="ANL_N_sf"/>
</dbReference>
<reference evidence="5" key="1">
    <citation type="submission" date="2019-09" db="EMBL/GenBank/DDBJ databases">
        <title>In-depth cultivation of the pig gut microbiome towards novel bacterial diversity and tailored functional studies.</title>
        <authorList>
            <person name="Wylensek D."/>
            <person name="Hitch T.C.A."/>
            <person name="Clavel T."/>
        </authorList>
    </citation>
    <scope>NUCLEOTIDE SEQUENCE</scope>
    <source>
        <strain evidence="5">RF-744-FAT-WT-3</strain>
    </source>
</reference>
<dbReference type="Pfam" id="PF00501">
    <property type="entry name" value="AMP-binding"/>
    <property type="match status" value="1"/>
</dbReference>
<evidence type="ECO:0000256" key="1">
    <source>
        <dbReference type="ARBA" id="ARBA00022741"/>
    </source>
</evidence>